<proteinExistence type="predicted"/>
<dbReference type="AlphaFoldDB" id="A0A1Y2LME0"/>
<dbReference type="SMART" id="SM00825">
    <property type="entry name" value="PKS_KS"/>
    <property type="match status" value="1"/>
</dbReference>
<dbReference type="GO" id="GO:0044550">
    <property type="term" value="P:secondary metabolite biosynthetic process"/>
    <property type="evidence" value="ECO:0007669"/>
    <property type="project" value="TreeGrafter"/>
</dbReference>
<dbReference type="EMBL" id="KZ107856">
    <property type="protein sequence ID" value="OSS44779.1"/>
    <property type="molecule type" value="Genomic_DNA"/>
</dbReference>
<dbReference type="InParanoid" id="A0A1Y2LME0"/>
<dbReference type="STRING" id="105696.A0A1Y2LME0"/>
<dbReference type="Pfam" id="PF02801">
    <property type="entry name" value="Ketoacyl-synt_C"/>
    <property type="match status" value="1"/>
</dbReference>
<dbReference type="GO" id="GO:0004312">
    <property type="term" value="F:fatty acid synthase activity"/>
    <property type="evidence" value="ECO:0007669"/>
    <property type="project" value="TreeGrafter"/>
</dbReference>
<sequence length="201" mass="22372">MSRMRFTSFDSRCFSFDDRVNGSDAVKNNDTIRAAVHSTGSIEDYYTPGIAQPSREDLARLIWSTYEKASLDVSSIRYVEAHGTGTPIGDPIEDGAIGCVFHAYRSLHGDVDEHRSICLTETNSSLFSNLKGAYRNPNFDLSRGNGMLWVTQSRSTASSWPGAQMVTGLARVLRFEDPNRPFVTLSLKDEVDSLEMIAQYL</sequence>
<feature type="domain" description="Ketosynthase family 3 (KS3)" evidence="1">
    <location>
        <begin position="1"/>
        <end position="162"/>
    </location>
</feature>
<accession>A0A1Y2LME0</accession>
<evidence type="ECO:0000259" key="1">
    <source>
        <dbReference type="SMART" id="SM00825"/>
    </source>
</evidence>
<dbReference type="InterPro" id="IPR020841">
    <property type="entry name" value="PKS_Beta-ketoAc_synthase_dom"/>
</dbReference>
<name>A0A1Y2LME0_EPING</name>
<dbReference type="Gene3D" id="3.40.47.10">
    <property type="match status" value="1"/>
</dbReference>
<dbReference type="InterPro" id="IPR016039">
    <property type="entry name" value="Thiolase-like"/>
</dbReference>
<dbReference type="GO" id="GO:0006633">
    <property type="term" value="P:fatty acid biosynthetic process"/>
    <property type="evidence" value="ECO:0007669"/>
    <property type="project" value="TreeGrafter"/>
</dbReference>
<dbReference type="Proteomes" id="UP000193240">
    <property type="component" value="Unassembled WGS sequence"/>
</dbReference>
<organism evidence="2 3">
    <name type="scientific">Epicoccum nigrum</name>
    <name type="common">Soil fungus</name>
    <name type="synonym">Epicoccum purpurascens</name>
    <dbReference type="NCBI Taxonomy" id="105696"/>
    <lineage>
        <taxon>Eukaryota</taxon>
        <taxon>Fungi</taxon>
        <taxon>Dikarya</taxon>
        <taxon>Ascomycota</taxon>
        <taxon>Pezizomycotina</taxon>
        <taxon>Dothideomycetes</taxon>
        <taxon>Pleosporomycetidae</taxon>
        <taxon>Pleosporales</taxon>
        <taxon>Pleosporineae</taxon>
        <taxon>Didymellaceae</taxon>
        <taxon>Epicoccum</taxon>
    </lineage>
</organism>
<reference evidence="2 3" key="1">
    <citation type="journal article" date="2017" name="Genome Announc.">
        <title>Genome sequence of the saprophytic ascomycete Epicoccum nigrum ICMP 19927 strain isolated from New Zealand.</title>
        <authorList>
            <person name="Fokin M."/>
            <person name="Fleetwood D."/>
            <person name="Weir B.S."/>
            <person name="Villas-Boas S.G."/>
        </authorList>
    </citation>
    <scope>NUCLEOTIDE SEQUENCE [LARGE SCALE GENOMIC DNA]</scope>
    <source>
        <strain evidence="2 3">ICMP 19927</strain>
    </source>
</reference>
<dbReference type="InterPro" id="IPR050091">
    <property type="entry name" value="PKS_NRPS_Biosynth_Enz"/>
</dbReference>
<dbReference type="PANTHER" id="PTHR43775:SF29">
    <property type="entry name" value="ASPERFURANONE POLYKETIDE SYNTHASE AFOG-RELATED"/>
    <property type="match status" value="1"/>
</dbReference>
<evidence type="ECO:0000313" key="2">
    <source>
        <dbReference type="EMBL" id="OSS44779.1"/>
    </source>
</evidence>
<gene>
    <name evidence="2" type="ORF">B5807_10514</name>
</gene>
<evidence type="ECO:0000313" key="3">
    <source>
        <dbReference type="Proteomes" id="UP000193240"/>
    </source>
</evidence>
<dbReference type="InterPro" id="IPR014031">
    <property type="entry name" value="Ketoacyl_synth_C"/>
</dbReference>
<keyword evidence="3" id="KW-1185">Reference proteome</keyword>
<dbReference type="PANTHER" id="PTHR43775">
    <property type="entry name" value="FATTY ACID SYNTHASE"/>
    <property type="match status" value="1"/>
</dbReference>
<protein>
    <recommendedName>
        <fullName evidence="1">Ketosynthase family 3 (KS3) domain-containing protein</fullName>
    </recommendedName>
</protein>
<dbReference type="SUPFAM" id="SSF53901">
    <property type="entry name" value="Thiolase-like"/>
    <property type="match status" value="1"/>
</dbReference>